<keyword evidence="3 7" id="KW-1134">Transmembrane beta strand</keyword>
<protein>
    <recommendedName>
        <fullName evidence="11">TonB-dependent receptor</fullName>
    </recommendedName>
</protein>
<keyword evidence="2 7" id="KW-0813">Transport</keyword>
<dbReference type="Proteomes" id="UP000289220">
    <property type="component" value="Unassembled WGS sequence"/>
</dbReference>
<comment type="subcellular location">
    <subcellularLocation>
        <location evidence="1 7">Cell outer membrane</location>
        <topology evidence="1 7">Multi-pass membrane protein</topology>
    </subcellularLocation>
</comment>
<comment type="similarity">
    <text evidence="7">Belongs to the TonB-dependent receptor family.</text>
</comment>
<dbReference type="RefSeq" id="WP_196066389.1">
    <property type="nucleotide sequence ID" value="NZ_UXHF01000053.1"/>
</dbReference>
<dbReference type="Gene3D" id="2.170.130.10">
    <property type="entry name" value="TonB-dependent receptor, plug domain"/>
    <property type="match status" value="1"/>
</dbReference>
<dbReference type="EMBL" id="UXHF01000053">
    <property type="protein sequence ID" value="VDC50985.1"/>
    <property type="molecule type" value="Genomic_DNA"/>
</dbReference>
<evidence type="ECO:0000256" key="2">
    <source>
        <dbReference type="ARBA" id="ARBA00022448"/>
    </source>
</evidence>
<name>A0A7Z9C6D2_9CAUL</name>
<dbReference type="AlphaFoldDB" id="A0A7Z9C6D2"/>
<dbReference type="GO" id="GO:0009279">
    <property type="term" value="C:cell outer membrane"/>
    <property type="evidence" value="ECO:0007669"/>
    <property type="project" value="UniProtKB-SubCell"/>
</dbReference>
<evidence type="ECO:0000313" key="9">
    <source>
        <dbReference type="EMBL" id="VDC50985.1"/>
    </source>
</evidence>
<evidence type="ECO:0000256" key="8">
    <source>
        <dbReference type="SAM" id="SignalP"/>
    </source>
</evidence>
<dbReference type="SUPFAM" id="SSF56935">
    <property type="entry name" value="Porins"/>
    <property type="match status" value="1"/>
</dbReference>
<keyword evidence="8" id="KW-0732">Signal</keyword>
<dbReference type="PROSITE" id="PS52016">
    <property type="entry name" value="TONB_DEPENDENT_REC_3"/>
    <property type="match status" value="1"/>
</dbReference>
<dbReference type="InterPro" id="IPR037066">
    <property type="entry name" value="Plug_dom_sf"/>
</dbReference>
<gene>
    <name evidence="9" type="ORF">BREV_BREV_02414</name>
</gene>
<dbReference type="InterPro" id="IPR039426">
    <property type="entry name" value="TonB-dep_rcpt-like"/>
</dbReference>
<keyword evidence="4 7" id="KW-0812">Transmembrane</keyword>
<organism evidence="9 10">
    <name type="scientific">Brevundimonas mediterranea</name>
    <dbReference type="NCBI Taxonomy" id="74329"/>
    <lineage>
        <taxon>Bacteria</taxon>
        <taxon>Pseudomonadati</taxon>
        <taxon>Pseudomonadota</taxon>
        <taxon>Alphaproteobacteria</taxon>
        <taxon>Caulobacterales</taxon>
        <taxon>Caulobacteraceae</taxon>
        <taxon>Brevundimonas</taxon>
    </lineage>
</organism>
<evidence type="ECO:0000256" key="5">
    <source>
        <dbReference type="ARBA" id="ARBA00023136"/>
    </source>
</evidence>
<feature type="signal peptide" evidence="8">
    <location>
        <begin position="1"/>
        <end position="22"/>
    </location>
</feature>
<comment type="caution">
    <text evidence="9">The sequence shown here is derived from an EMBL/GenBank/DDBJ whole genome shotgun (WGS) entry which is preliminary data.</text>
</comment>
<feature type="chain" id="PRO_5030748559" description="TonB-dependent receptor" evidence="8">
    <location>
        <begin position="23"/>
        <end position="833"/>
    </location>
</feature>
<sequence>MRIALVSSASAAALLLAGAAQAQAPGQTQSRTDQADAAIPTVVVTDESRASTAYSYGAAINSGETTFSAESVRDRAPGSGDGNQLLKLAPTVQFSNDEGMATREGVQDIRPAQISIAGASPLDNQFILDGISVNSRLYNAGNPLAIDEVAGGSPQGAWVDSSLIGKITLLDSNISAEYGGFLGGVVDVETRAPAAVFGVTAYYGMTRTDMASFRMPDSVRRELGDDTPEAPDYEKSRYGFTVDLPVSERLRLLAAYSYSDSDVTYYRNAKYVDRTFGQSSKAENFLLKAEYDIADDLTFDGQINWSPYESTNASLVAINALMYQQGGGLTTKGRLRGRRGDADWSVQLSYADLDSGREAPDVQYSLPSKAKEIDWCTNPACTTGGLGDIDQNQKDYGLKADWRQPLGGGELKLGLDFAQTEVMKNRPQTNHNWQTGVVSSDIVCADPNEDSLTCVTGSYVLTRHQVYQAYRSETAVQTYGLWSEYAFDWSGFQVRAGLRYDYETYLENHNIAPRLSVARDLPWWGMTATIGANRYYRQSFLGYAVRENGLQTLQYEREAVDGVWGDTWFQTGDTTATRFSQYDLATPYSDELTAAIQGDLLGGRYRIKGILRDGKDQFSTTAVRENYVNELGQTRSRLVTTPNNDGHSDYRGLSLEWNRDFGRHSLALNTNFSRAQSTNLTFFEESDDLEGAELVYYNGRIVSLFEALSDNQREDFASPIVINADWGSSWMGGRVQTNLNARFRDEFSRVEATGETMTVDGARYAVYGPITYDASIDANLSLQAEIARTQFGTTTLDLRVNNLFDTIRNNTSTSTSQPYQLGRNLWVSLKYKY</sequence>
<keyword evidence="10" id="KW-1185">Reference proteome</keyword>
<dbReference type="InterPro" id="IPR036942">
    <property type="entry name" value="Beta-barrel_TonB_sf"/>
</dbReference>
<proteinExistence type="inferred from homology"/>
<evidence type="ECO:0000256" key="7">
    <source>
        <dbReference type="PROSITE-ProRule" id="PRU01360"/>
    </source>
</evidence>
<dbReference type="Gene3D" id="2.40.170.20">
    <property type="entry name" value="TonB-dependent receptor, beta-barrel domain"/>
    <property type="match status" value="1"/>
</dbReference>
<accession>A0A7Z9C6D2</accession>
<evidence type="ECO:0000256" key="3">
    <source>
        <dbReference type="ARBA" id="ARBA00022452"/>
    </source>
</evidence>
<evidence type="ECO:0000256" key="4">
    <source>
        <dbReference type="ARBA" id="ARBA00022692"/>
    </source>
</evidence>
<evidence type="ECO:0000256" key="6">
    <source>
        <dbReference type="ARBA" id="ARBA00023237"/>
    </source>
</evidence>
<evidence type="ECO:0000313" key="10">
    <source>
        <dbReference type="Proteomes" id="UP000289220"/>
    </source>
</evidence>
<keyword evidence="5 7" id="KW-0472">Membrane</keyword>
<evidence type="ECO:0000256" key="1">
    <source>
        <dbReference type="ARBA" id="ARBA00004571"/>
    </source>
</evidence>
<keyword evidence="6 7" id="KW-0998">Cell outer membrane</keyword>
<reference evidence="9 10" key="1">
    <citation type="submission" date="2018-11" db="EMBL/GenBank/DDBJ databases">
        <authorList>
            <person name="Peiro R."/>
            <person name="Begona"/>
            <person name="Cbmso G."/>
            <person name="Lopez M."/>
            <person name="Gonzalez S."/>
            <person name="Sacristan E."/>
            <person name="Castillo E."/>
        </authorList>
    </citation>
    <scope>NUCLEOTIDE SEQUENCE [LARGE SCALE GENOMIC DNA]</scope>
    <source>
        <strain evidence="9">Brev_genome</strain>
    </source>
</reference>
<evidence type="ECO:0008006" key="11">
    <source>
        <dbReference type="Google" id="ProtNLM"/>
    </source>
</evidence>